<evidence type="ECO:0000313" key="4">
    <source>
        <dbReference type="Proteomes" id="UP000248214"/>
    </source>
</evidence>
<sequence length="192" mass="21309">MNMKKYGLSIGTAVLAIGLAACGTDDNNEAPNDTIGEADNAAENITNTDNNSNDNNMNTNEGNNNENNMNTNEETNAEDNDASAWYEDLNFHEFELDVEYADGEYEVEYEYNDGNPEAEIEDSRAGADTEMEGQEALDELEGKLTQLDLTADSSEEEVFSAVIDAFDLEEDYDELEVELEFFDDGELEAEDE</sequence>
<dbReference type="Proteomes" id="UP000248214">
    <property type="component" value="Unassembled WGS sequence"/>
</dbReference>
<dbReference type="InterPro" id="IPR025623">
    <property type="entry name" value="YusW"/>
</dbReference>
<keyword evidence="2" id="KW-0732">Signal</keyword>
<dbReference type="AlphaFoldDB" id="A0A323TDH8"/>
<evidence type="ECO:0000256" key="2">
    <source>
        <dbReference type="SAM" id="SignalP"/>
    </source>
</evidence>
<feature type="region of interest" description="Disordered" evidence="1">
    <location>
        <begin position="44"/>
        <end position="76"/>
    </location>
</feature>
<dbReference type="PROSITE" id="PS51257">
    <property type="entry name" value="PROKAR_LIPOPROTEIN"/>
    <property type="match status" value="1"/>
</dbReference>
<name>A0A323TDH8_9BACI</name>
<accession>A0A323TDH8</accession>
<protein>
    <recommendedName>
        <fullName evidence="5">YusW-like protein</fullName>
    </recommendedName>
</protein>
<dbReference type="EMBL" id="PDOD01000003">
    <property type="protein sequence ID" value="PYZ92810.1"/>
    <property type="molecule type" value="Genomic_DNA"/>
</dbReference>
<keyword evidence="4" id="KW-1185">Reference proteome</keyword>
<comment type="caution">
    <text evidence="3">The sequence shown here is derived from an EMBL/GenBank/DDBJ whole genome shotgun (WGS) entry which is preliminary data.</text>
</comment>
<reference evidence="3 4" key="1">
    <citation type="submission" date="2017-10" db="EMBL/GenBank/DDBJ databases">
        <title>Bacillus sp. nov., a halophilic bacterium isolated from a Keqin Lake.</title>
        <authorList>
            <person name="Wang H."/>
        </authorList>
    </citation>
    <scope>NUCLEOTIDE SEQUENCE [LARGE SCALE GENOMIC DNA]</scope>
    <source>
        <strain evidence="3 4">KQ-12</strain>
    </source>
</reference>
<proteinExistence type="predicted"/>
<gene>
    <name evidence="3" type="ORF">CR194_14265</name>
</gene>
<evidence type="ECO:0000256" key="1">
    <source>
        <dbReference type="SAM" id="MobiDB-lite"/>
    </source>
</evidence>
<organism evidence="3 4">
    <name type="scientific">Salipaludibacillus keqinensis</name>
    <dbReference type="NCBI Taxonomy" id="2045207"/>
    <lineage>
        <taxon>Bacteria</taxon>
        <taxon>Bacillati</taxon>
        <taxon>Bacillota</taxon>
        <taxon>Bacilli</taxon>
        <taxon>Bacillales</taxon>
        <taxon>Bacillaceae</taxon>
    </lineage>
</organism>
<dbReference type="Pfam" id="PF14039">
    <property type="entry name" value="YusW"/>
    <property type="match status" value="1"/>
</dbReference>
<feature type="compositionally biased region" description="Low complexity" evidence="1">
    <location>
        <begin position="44"/>
        <end position="74"/>
    </location>
</feature>
<feature type="signal peptide" evidence="2">
    <location>
        <begin position="1"/>
        <end position="23"/>
    </location>
</feature>
<dbReference type="OrthoDB" id="2452750at2"/>
<evidence type="ECO:0000313" key="3">
    <source>
        <dbReference type="EMBL" id="PYZ92810.1"/>
    </source>
</evidence>
<evidence type="ECO:0008006" key="5">
    <source>
        <dbReference type="Google" id="ProtNLM"/>
    </source>
</evidence>
<feature type="chain" id="PRO_5038467165" description="YusW-like protein" evidence="2">
    <location>
        <begin position="24"/>
        <end position="192"/>
    </location>
</feature>